<dbReference type="Gene3D" id="3.15.10.30">
    <property type="entry name" value="Haemolymph juvenile hormone binding protein"/>
    <property type="match status" value="1"/>
</dbReference>
<dbReference type="Pfam" id="PF06585">
    <property type="entry name" value="JHBP"/>
    <property type="match status" value="1"/>
</dbReference>
<comment type="caution">
    <text evidence="5">The sequence shown here is derived from an EMBL/GenBank/DDBJ whole genome shotgun (WGS) entry which is preliminary data.</text>
</comment>
<proteinExistence type="inferred from homology"/>
<sequence>MSVFDFRVWILFATVSCVIAAVQVGDITTVCKRNDPNLSECMKNSAHSIRSKLGKGIKQLRIPKMDPMIIPKVHLASGGGPVSLDSTFTNVEVEGLSNYEIKNINIDFDRKEIQAEAFVPVLNMKSQYETNGKILNLPITGSGDSHSKYTGVKANIKLKFKPENRNGQEYWNLEKSDFDVDVQHADIYLDNLFNGNKQLGDTMNTLIAENWQLVFQEMKPAVRDTVNALVSDMTSKVFNHFSLEELFPSQSSLI</sequence>
<gene>
    <name evidence="5" type="ORF">PYX00_002465</name>
</gene>
<name>A0AAW2IHF0_9NEOP</name>
<feature type="chain" id="PRO_5043845115" evidence="4">
    <location>
        <begin position="21"/>
        <end position="254"/>
    </location>
</feature>
<dbReference type="FunFam" id="3.15.10.30:FF:000001">
    <property type="entry name" value="Takeout-like protein 1"/>
    <property type="match status" value="1"/>
</dbReference>
<comment type="similarity">
    <text evidence="3">Belongs to the TO family.</text>
</comment>
<evidence type="ECO:0000256" key="1">
    <source>
        <dbReference type="ARBA" id="ARBA00022729"/>
    </source>
</evidence>
<evidence type="ECO:0000256" key="2">
    <source>
        <dbReference type="ARBA" id="ARBA00023108"/>
    </source>
</evidence>
<dbReference type="InterPro" id="IPR038606">
    <property type="entry name" value="To_sf"/>
</dbReference>
<feature type="signal peptide" evidence="4">
    <location>
        <begin position="1"/>
        <end position="20"/>
    </location>
</feature>
<reference evidence="5" key="1">
    <citation type="journal article" date="2024" name="Gigascience">
        <title>Chromosome-level genome of the poultry shaft louse Menopon gallinae provides insight into the host-switching and adaptive evolution of parasitic lice.</title>
        <authorList>
            <person name="Xu Y."/>
            <person name="Ma L."/>
            <person name="Liu S."/>
            <person name="Liang Y."/>
            <person name="Liu Q."/>
            <person name="He Z."/>
            <person name="Tian L."/>
            <person name="Duan Y."/>
            <person name="Cai W."/>
            <person name="Li H."/>
            <person name="Song F."/>
        </authorList>
    </citation>
    <scope>NUCLEOTIDE SEQUENCE</scope>
    <source>
        <strain evidence="5">Cailab_2023a</strain>
    </source>
</reference>
<protein>
    <submittedName>
        <fullName evidence="5">Uncharacterized protein</fullName>
    </submittedName>
</protein>
<dbReference type="InterPro" id="IPR010562">
    <property type="entry name" value="Haemolymph_juvenile_hormone-bd"/>
</dbReference>
<dbReference type="SMART" id="SM00700">
    <property type="entry name" value="JHBP"/>
    <property type="match status" value="1"/>
</dbReference>
<dbReference type="PANTHER" id="PTHR11008">
    <property type="entry name" value="PROTEIN TAKEOUT-LIKE PROTEIN"/>
    <property type="match status" value="1"/>
</dbReference>
<evidence type="ECO:0000256" key="3">
    <source>
        <dbReference type="ARBA" id="ARBA00060902"/>
    </source>
</evidence>
<dbReference type="PANTHER" id="PTHR11008:SF39">
    <property type="entry name" value="CIRCADIAN CLOCK-CONTROLLED PROTEIN-LIKE PROTEIN"/>
    <property type="match status" value="1"/>
</dbReference>
<keyword evidence="1 4" id="KW-0732">Signal</keyword>
<dbReference type="GO" id="GO:0007623">
    <property type="term" value="P:circadian rhythm"/>
    <property type="evidence" value="ECO:0007669"/>
    <property type="project" value="UniProtKB-ARBA"/>
</dbReference>
<evidence type="ECO:0000256" key="4">
    <source>
        <dbReference type="SAM" id="SignalP"/>
    </source>
</evidence>
<keyword evidence="2" id="KW-0090">Biological rhythms</keyword>
<accession>A0AAW2IHF0</accession>
<dbReference type="AlphaFoldDB" id="A0AAW2IHF0"/>
<organism evidence="5">
    <name type="scientific">Menopon gallinae</name>
    <name type="common">poultry shaft louse</name>
    <dbReference type="NCBI Taxonomy" id="328185"/>
    <lineage>
        <taxon>Eukaryota</taxon>
        <taxon>Metazoa</taxon>
        <taxon>Ecdysozoa</taxon>
        <taxon>Arthropoda</taxon>
        <taxon>Hexapoda</taxon>
        <taxon>Insecta</taxon>
        <taxon>Pterygota</taxon>
        <taxon>Neoptera</taxon>
        <taxon>Paraneoptera</taxon>
        <taxon>Psocodea</taxon>
        <taxon>Troctomorpha</taxon>
        <taxon>Phthiraptera</taxon>
        <taxon>Amblycera</taxon>
        <taxon>Menoponidae</taxon>
        <taxon>Menopon</taxon>
    </lineage>
</organism>
<dbReference type="EMBL" id="JARGDH010000001">
    <property type="protein sequence ID" value="KAL0281492.1"/>
    <property type="molecule type" value="Genomic_DNA"/>
</dbReference>
<dbReference type="GO" id="GO:0005615">
    <property type="term" value="C:extracellular space"/>
    <property type="evidence" value="ECO:0007669"/>
    <property type="project" value="TreeGrafter"/>
</dbReference>
<evidence type="ECO:0000313" key="5">
    <source>
        <dbReference type="EMBL" id="KAL0281492.1"/>
    </source>
</evidence>